<accession>A0A4Q7YST3</accession>
<organism evidence="2 3">
    <name type="scientific">Edaphobacter modestus</name>
    <dbReference type="NCBI Taxonomy" id="388466"/>
    <lineage>
        <taxon>Bacteria</taxon>
        <taxon>Pseudomonadati</taxon>
        <taxon>Acidobacteriota</taxon>
        <taxon>Terriglobia</taxon>
        <taxon>Terriglobales</taxon>
        <taxon>Acidobacteriaceae</taxon>
        <taxon>Edaphobacter</taxon>
    </lineage>
</organism>
<gene>
    <name evidence="2" type="ORF">BDD14_1305</name>
</gene>
<dbReference type="RefSeq" id="WP_130418049.1">
    <property type="nucleotide sequence ID" value="NZ_SHKW01000001.1"/>
</dbReference>
<dbReference type="OrthoDB" id="9801695at2"/>
<sequence>MSPTSTSSRQALLLVSAFFALLLIACGKKATSPASMEQAKQAVPTQPAYSPDEPPPPLNGIALPKSYGRDTGDLDVMVKRRNIRALLILSPIMFGRHRPTRIRGLFFAALKVVQTREYNETEPER</sequence>
<reference evidence="2 3" key="1">
    <citation type="submission" date="2019-02" db="EMBL/GenBank/DDBJ databases">
        <title>Genomic Encyclopedia of Archaeal and Bacterial Type Strains, Phase II (KMG-II): from individual species to whole genera.</title>
        <authorList>
            <person name="Goeker M."/>
        </authorList>
    </citation>
    <scope>NUCLEOTIDE SEQUENCE [LARGE SCALE GENOMIC DNA]</scope>
    <source>
        <strain evidence="2 3">DSM 18101</strain>
    </source>
</reference>
<evidence type="ECO:0000313" key="2">
    <source>
        <dbReference type="EMBL" id="RZU39905.1"/>
    </source>
</evidence>
<keyword evidence="3" id="KW-1185">Reference proteome</keyword>
<dbReference type="EMBL" id="SHKW01000001">
    <property type="protein sequence ID" value="RZU39905.1"/>
    <property type="molecule type" value="Genomic_DNA"/>
</dbReference>
<dbReference type="AlphaFoldDB" id="A0A4Q7YST3"/>
<evidence type="ECO:0000256" key="1">
    <source>
        <dbReference type="SAM" id="MobiDB-lite"/>
    </source>
</evidence>
<feature type="region of interest" description="Disordered" evidence="1">
    <location>
        <begin position="34"/>
        <end position="70"/>
    </location>
</feature>
<dbReference type="Proteomes" id="UP000292958">
    <property type="component" value="Unassembled WGS sequence"/>
</dbReference>
<name>A0A4Q7YST3_9BACT</name>
<comment type="caution">
    <text evidence="2">The sequence shown here is derived from an EMBL/GenBank/DDBJ whole genome shotgun (WGS) entry which is preliminary data.</text>
</comment>
<evidence type="ECO:0000313" key="3">
    <source>
        <dbReference type="Proteomes" id="UP000292958"/>
    </source>
</evidence>
<proteinExistence type="predicted"/>
<protein>
    <submittedName>
        <fullName evidence="2">Uncharacterized protein</fullName>
    </submittedName>
</protein>